<keyword evidence="5" id="KW-1185">Reference proteome</keyword>
<dbReference type="SUPFAM" id="SSF47226">
    <property type="entry name" value="Histidine-containing phosphotransfer domain, HPT domain"/>
    <property type="match status" value="1"/>
</dbReference>
<dbReference type="Gene3D" id="1.20.120.160">
    <property type="entry name" value="HPT domain"/>
    <property type="match status" value="1"/>
</dbReference>
<sequence length="114" mass="11854">MVLNAEVIEEVRETLGDATLRSFLARMLAEVEETRFQLLSLLSSADYATLAATSHRASGSAASVGAVGLHAALKEIENTARGPAAPTALPDLISGLSARIAETRLALISLIGPL</sequence>
<organism evidence="4 5">
    <name type="scientific">Paragemmobacter ruber</name>
    <dbReference type="NCBI Taxonomy" id="1985673"/>
    <lineage>
        <taxon>Bacteria</taxon>
        <taxon>Pseudomonadati</taxon>
        <taxon>Pseudomonadota</taxon>
        <taxon>Alphaproteobacteria</taxon>
        <taxon>Rhodobacterales</taxon>
        <taxon>Paracoccaceae</taxon>
        <taxon>Paragemmobacter</taxon>
    </lineage>
</organism>
<evidence type="ECO:0000313" key="5">
    <source>
        <dbReference type="Proteomes" id="UP001517376"/>
    </source>
</evidence>
<dbReference type="Pfam" id="PF01627">
    <property type="entry name" value="Hpt"/>
    <property type="match status" value="1"/>
</dbReference>
<dbReference type="InterPro" id="IPR008207">
    <property type="entry name" value="Sig_transdc_His_kin_Hpt_dom"/>
</dbReference>
<dbReference type="EMBL" id="JAAATW010000001">
    <property type="protein sequence ID" value="NBE07508.1"/>
    <property type="molecule type" value="Genomic_DNA"/>
</dbReference>
<evidence type="ECO:0000313" key="4">
    <source>
        <dbReference type="EMBL" id="NBE07508.1"/>
    </source>
</evidence>
<dbReference type="RefSeq" id="WP_161766416.1">
    <property type="nucleotide sequence ID" value="NZ_JAAATW010000001.1"/>
</dbReference>
<dbReference type="InterPro" id="IPR036641">
    <property type="entry name" value="HPT_dom_sf"/>
</dbReference>
<keyword evidence="1" id="KW-0902">Two-component regulatory system</keyword>
<accession>A0ABW9Y4T2</accession>
<keyword evidence="2" id="KW-0597">Phosphoprotein</keyword>
<name>A0ABW9Y4T2_9RHOB</name>
<evidence type="ECO:0000256" key="2">
    <source>
        <dbReference type="PROSITE-ProRule" id="PRU00110"/>
    </source>
</evidence>
<protein>
    <recommendedName>
        <fullName evidence="3">HPt domain-containing protein</fullName>
    </recommendedName>
</protein>
<proteinExistence type="predicted"/>
<reference evidence="5" key="1">
    <citation type="submission" date="2020-01" db="EMBL/GenBank/DDBJ databases">
        <title>Sphingomonas sp. strain CSW-10.</title>
        <authorList>
            <person name="Chen W.-M."/>
        </authorList>
    </citation>
    <scope>NUCLEOTIDE SEQUENCE [LARGE SCALE GENOMIC DNA]</scope>
    <source>
        <strain evidence="5">CCP-1</strain>
    </source>
</reference>
<evidence type="ECO:0000256" key="1">
    <source>
        <dbReference type="ARBA" id="ARBA00023012"/>
    </source>
</evidence>
<evidence type="ECO:0000259" key="3">
    <source>
        <dbReference type="PROSITE" id="PS50894"/>
    </source>
</evidence>
<feature type="modified residue" description="Phosphohistidine" evidence="2">
    <location>
        <position position="55"/>
    </location>
</feature>
<comment type="caution">
    <text evidence="4">The sequence shown here is derived from an EMBL/GenBank/DDBJ whole genome shotgun (WGS) entry which is preliminary data.</text>
</comment>
<feature type="domain" description="HPt" evidence="3">
    <location>
        <begin position="16"/>
        <end position="110"/>
    </location>
</feature>
<gene>
    <name evidence="4" type="ORF">GU920_08170</name>
</gene>
<dbReference type="Proteomes" id="UP001517376">
    <property type="component" value="Unassembled WGS sequence"/>
</dbReference>
<dbReference type="PROSITE" id="PS50894">
    <property type="entry name" value="HPT"/>
    <property type="match status" value="1"/>
</dbReference>